<feature type="chain" id="PRO_5042202277" evidence="1">
    <location>
        <begin position="23"/>
        <end position="213"/>
    </location>
</feature>
<evidence type="ECO:0000313" key="2">
    <source>
        <dbReference type="EMBL" id="KAK3175844.1"/>
    </source>
</evidence>
<accession>A0AAE0DMS7</accession>
<keyword evidence="3" id="KW-1185">Reference proteome</keyword>
<comment type="caution">
    <text evidence="2">The sequence shown here is derived from an EMBL/GenBank/DDBJ whole genome shotgun (WGS) entry which is preliminary data.</text>
</comment>
<protein>
    <submittedName>
        <fullName evidence="2">Uncharacterized protein</fullName>
    </submittedName>
</protein>
<name>A0AAE0DMS7_9LECA</name>
<evidence type="ECO:0000313" key="3">
    <source>
        <dbReference type="Proteomes" id="UP001276659"/>
    </source>
</evidence>
<sequence length="213" mass="23429">MAASKFLPLLSLSLIFVLGVRAQVQTPPTNITTGFVRFANATRQVSWFYTQGGLVAYDGDVVFGTVAEFERALINVTYTSEPERLSTKRRSYPPSLDSIVKRANSIFPGSSGLWPGGQVFYRYFDSDTESKLKVYVEGALKAWANEVPCISFVKLSNNNDPNGSNGIVTIKAHNPNVFYCSASQNYDSTKSLWMELDTGGGCGIPEVTHEWGM</sequence>
<gene>
    <name evidence="2" type="ORF">OEA41_007166</name>
</gene>
<dbReference type="Gene3D" id="3.40.390.10">
    <property type="entry name" value="Collagenase (Catalytic Domain)"/>
    <property type="match status" value="1"/>
</dbReference>
<evidence type="ECO:0000256" key="1">
    <source>
        <dbReference type="SAM" id="SignalP"/>
    </source>
</evidence>
<dbReference type="GO" id="GO:0008237">
    <property type="term" value="F:metallopeptidase activity"/>
    <property type="evidence" value="ECO:0007669"/>
    <property type="project" value="InterPro"/>
</dbReference>
<proteinExistence type="predicted"/>
<keyword evidence="1" id="KW-0732">Signal</keyword>
<dbReference type="Proteomes" id="UP001276659">
    <property type="component" value="Unassembled WGS sequence"/>
</dbReference>
<feature type="signal peptide" evidence="1">
    <location>
        <begin position="1"/>
        <end position="22"/>
    </location>
</feature>
<organism evidence="2 3">
    <name type="scientific">Lepraria neglecta</name>
    <dbReference type="NCBI Taxonomy" id="209136"/>
    <lineage>
        <taxon>Eukaryota</taxon>
        <taxon>Fungi</taxon>
        <taxon>Dikarya</taxon>
        <taxon>Ascomycota</taxon>
        <taxon>Pezizomycotina</taxon>
        <taxon>Lecanoromycetes</taxon>
        <taxon>OSLEUM clade</taxon>
        <taxon>Lecanoromycetidae</taxon>
        <taxon>Lecanorales</taxon>
        <taxon>Lecanorineae</taxon>
        <taxon>Stereocaulaceae</taxon>
        <taxon>Lepraria</taxon>
    </lineage>
</organism>
<reference evidence="2" key="1">
    <citation type="submission" date="2022-11" db="EMBL/GenBank/DDBJ databases">
        <title>Chromosomal genome sequence assembly and mating type (MAT) locus characterization of the leprose asexual lichenized fungus Lepraria neglecta (Nyl.) Erichsen.</title>
        <authorList>
            <person name="Allen J.L."/>
            <person name="Pfeffer B."/>
        </authorList>
    </citation>
    <scope>NUCLEOTIDE SEQUENCE</scope>
    <source>
        <strain evidence="2">Allen 5258</strain>
    </source>
</reference>
<dbReference type="AlphaFoldDB" id="A0AAE0DMS7"/>
<dbReference type="EMBL" id="JASNWA010000004">
    <property type="protein sequence ID" value="KAK3175844.1"/>
    <property type="molecule type" value="Genomic_DNA"/>
</dbReference>
<dbReference type="InterPro" id="IPR024079">
    <property type="entry name" value="MetalloPept_cat_dom_sf"/>
</dbReference>